<dbReference type="PROSITE" id="PS50118">
    <property type="entry name" value="HMG_BOX_2"/>
    <property type="match status" value="2"/>
</dbReference>
<dbReference type="Ensembl" id="ENSNPET00000014097.1">
    <property type="protein sequence ID" value="ENSNPEP00000013761.1"/>
    <property type="gene ID" value="ENSNPEG00000010283.1"/>
</dbReference>
<dbReference type="InterPro" id="IPR009071">
    <property type="entry name" value="HMG_box_dom"/>
</dbReference>
<dbReference type="Proteomes" id="UP000694420">
    <property type="component" value="Unplaced"/>
</dbReference>
<dbReference type="SMART" id="SM00398">
    <property type="entry name" value="HMG"/>
    <property type="match status" value="2"/>
</dbReference>
<comment type="subunit">
    <text evidence="13">Monomer; binds DNA as a monomer. Homodimer. Component of the mitochondrial transcription initiation complex, composed at least of TFB2M, TFAM and POLRMT. In this complex TFAM recruits POLRMT to the promoter whereas TFB2M induces structural changes in POLRMT to enable promoter opening and trapping of the DNA non-template strand. Upon metabolic stress, forms a complex composed of FOXO3, SIRT3, TFAM and POLRMT. Interacts with TFB1M and TFB2M. Interacts with CLPX; this enhances DNA-binding.</text>
</comment>
<dbReference type="InterPro" id="IPR036910">
    <property type="entry name" value="HMG_box_dom_sf"/>
</dbReference>
<evidence type="ECO:0000256" key="8">
    <source>
        <dbReference type="ARBA" id="ARBA00023159"/>
    </source>
</evidence>
<keyword evidence="2" id="KW-0597">Phosphoprotein</keyword>
<feature type="compositionally biased region" description="Basic and acidic residues" evidence="16">
    <location>
        <begin position="269"/>
        <end position="280"/>
    </location>
</feature>
<dbReference type="InterPro" id="IPR050342">
    <property type="entry name" value="HMGB"/>
</dbReference>
<proteinExistence type="predicted"/>
<feature type="domain" description="HMG box" evidence="17">
    <location>
        <begin position="166"/>
        <end position="230"/>
    </location>
</feature>
<feature type="domain" description="HMG box" evidence="17">
    <location>
        <begin position="61"/>
        <end position="129"/>
    </location>
</feature>
<evidence type="ECO:0000256" key="3">
    <source>
        <dbReference type="ARBA" id="ARBA00022737"/>
    </source>
</evidence>
<evidence type="ECO:0000256" key="7">
    <source>
        <dbReference type="ARBA" id="ARBA00023128"/>
    </source>
</evidence>
<evidence type="ECO:0000256" key="9">
    <source>
        <dbReference type="ARBA" id="ARBA00023163"/>
    </source>
</evidence>
<evidence type="ECO:0000256" key="1">
    <source>
        <dbReference type="ARBA" id="ARBA00004436"/>
    </source>
</evidence>
<keyword evidence="9" id="KW-0804">Transcription</keyword>
<keyword evidence="7" id="KW-0496">Mitochondrion</keyword>
<keyword evidence="15" id="KW-0175">Coiled coil</keyword>
<evidence type="ECO:0000256" key="15">
    <source>
        <dbReference type="SAM" id="Coils"/>
    </source>
</evidence>
<feature type="DNA-binding region" description="HMG box" evidence="14">
    <location>
        <begin position="61"/>
        <end position="129"/>
    </location>
</feature>
<dbReference type="GO" id="GO:0006357">
    <property type="term" value="P:regulation of transcription by RNA polymerase II"/>
    <property type="evidence" value="ECO:0007669"/>
    <property type="project" value="TreeGrafter"/>
</dbReference>
<evidence type="ECO:0000256" key="12">
    <source>
        <dbReference type="ARBA" id="ARBA00045216"/>
    </source>
</evidence>
<dbReference type="GO" id="GO:0005634">
    <property type="term" value="C:nucleus"/>
    <property type="evidence" value="ECO:0007669"/>
    <property type="project" value="UniProtKB-UniRule"/>
</dbReference>
<evidence type="ECO:0000256" key="5">
    <source>
        <dbReference type="ARBA" id="ARBA00023015"/>
    </source>
</evidence>
<evidence type="ECO:0000256" key="2">
    <source>
        <dbReference type="ARBA" id="ARBA00022553"/>
    </source>
</evidence>
<keyword evidence="10" id="KW-1135">Mitochondrion nucleoid</keyword>
<dbReference type="PANTHER" id="PTHR48112:SF36">
    <property type="entry name" value="TRANSCRIPTION FACTOR A, MITOCHONDRIAL"/>
    <property type="match status" value="1"/>
</dbReference>
<evidence type="ECO:0000256" key="13">
    <source>
        <dbReference type="ARBA" id="ARBA00046467"/>
    </source>
</evidence>
<keyword evidence="3" id="KW-0677">Repeat</keyword>
<dbReference type="Pfam" id="PF00505">
    <property type="entry name" value="HMG_box"/>
    <property type="match status" value="2"/>
</dbReference>
<comment type="subcellular location">
    <subcellularLocation>
        <location evidence="1">Mitochondrion matrix</location>
        <location evidence="1">Mitochondrion nucleoid</location>
    </subcellularLocation>
</comment>
<organism evidence="18 19">
    <name type="scientific">Nothoprocta perdicaria</name>
    <name type="common">Chilean tinamou</name>
    <name type="synonym">Crypturus perdicarius</name>
    <dbReference type="NCBI Taxonomy" id="30464"/>
    <lineage>
        <taxon>Eukaryota</taxon>
        <taxon>Metazoa</taxon>
        <taxon>Chordata</taxon>
        <taxon>Craniata</taxon>
        <taxon>Vertebrata</taxon>
        <taxon>Euteleostomi</taxon>
        <taxon>Archelosauria</taxon>
        <taxon>Archosauria</taxon>
        <taxon>Dinosauria</taxon>
        <taxon>Saurischia</taxon>
        <taxon>Theropoda</taxon>
        <taxon>Coelurosauria</taxon>
        <taxon>Aves</taxon>
        <taxon>Palaeognathae</taxon>
        <taxon>Tinamiformes</taxon>
        <taxon>Tinamidae</taxon>
        <taxon>Nothoprocta</taxon>
    </lineage>
</organism>
<keyword evidence="4" id="KW-0809">Transit peptide</keyword>
<evidence type="ECO:0000313" key="18">
    <source>
        <dbReference type="Ensembl" id="ENSNPEP00000013761.1"/>
    </source>
</evidence>
<evidence type="ECO:0000259" key="17">
    <source>
        <dbReference type="PROSITE" id="PS50118"/>
    </source>
</evidence>
<dbReference type="PANTHER" id="PTHR48112">
    <property type="entry name" value="HIGH MOBILITY GROUP PROTEIN DSP1"/>
    <property type="match status" value="1"/>
</dbReference>
<keyword evidence="19" id="KW-1185">Reference proteome</keyword>
<dbReference type="GO" id="GO:0042645">
    <property type="term" value="C:mitochondrial nucleoid"/>
    <property type="evidence" value="ECO:0007669"/>
    <property type="project" value="UniProtKB-SubCell"/>
</dbReference>
<dbReference type="AlphaFoldDB" id="A0A8C6ZHA1"/>
<keyword evidence="14" id="KW-0539">Nucleus</keyword>
<evidence type="ECO:0000256" key="11">
    <source>
        <dbReference type="ARBA" id="ARBA00040582"/>
    </source>
</evidence>
<reference evidence="18" key="2">
    <citation type="submission" date="2025-09" db="UniProtKB">
        <authorList>
            <consortium name="Ensembl"/>
        </authorList>
    </citation>
    <scope>IDENTIFICATION</scope>
</reference>
<evidence type="ECO:0000256" key="10">
    <source>
        <dbReference type="ARBA" id="ARBA00023271"/>
    </source>
</evidence>
<keyword evidence="8" id="KW-0010">Activator</keyword>
<sequence>MYLAHEPKVTCSWEGKKKYLRFTVINIKLALRMWGGEDAGSDAALAAERGLCRRLGTRARPKRPLNAYLRFLRESQPLYRQKHPEMSILELVKKMAGAWRELPPSEKQVYEKAGQADWQKYHEELAEYKAQLTPADAAALREEKERQLARRRFFQKKRELTVLGKPKKSRNAFNIFVSENYPESQGASPTAKMKNLYDKWQQLTSSQKQTYLQLSEDDKVRYENEMKSWEAKMVELGREDLLRATTRKAKEKTPKTVKSKAAKTPSQEAKAKLKLKESEE</sequence>
<evidence type="ECO:0000256" key="16">
    <source>
        <dbReference type="SAM" id="MobiDB-lite"/>
    </source>
</evidence>
<protein>
    <recommendedName>
        <fullName evidence="11">Transcription factor A, mitochondrial</fullName>
    </recommendedName>
</protein>
<dbReference type="Gene3D" id="1.10.30.10">
    <property type="entry name" value="High mobility group box domain"/>
    <property type="match status" value="2"/>
</dbReference>
<feature type="DNA-binding region" description="HMG box" evidence="14">
    <location>
        <begin position="166"/>
        <end position="230"/>
    </location>
</feature>
<feature type="compositionally biased region" description="Basic residues" evidence="16">
    <location>
        <begin position="245"/>
        <end position="261"/>
    </location>
</feature>
<dbReference type="GO" id="GO:0003677">
    <property type="term" value="F:DNA binding"/>
    <property type="evidence" value="ECO:0007669"/>
    <property type="project" value="UniProtKB-UniRule"/>
</dbReference>
<evidence type="ECO:0000313" key="19">
    <source>
        <dbReference type="Proteomes" id="UP000694420"/>
    </source>
</evidence>
<evidence type="ECO:0000256" key="6">
    <source>
        <dbReference type="ARBA" id="ARBA00023125"/>
    </source>
</evidence>
<feature type="region of interest" description="Disordered" evidence="16">
    <location>
        <begin position="245"/>
        <end position="280"/>
    </location>
</feature>
<feature type="coiled-coil region" evidence="15">
    <location>
        <begin position="212"/>
        <end position="239"/>
    </location>
</feature>
<accession>A0A8C6ZHA1</accession>
<dbReference type="SUPFAM" id="SSF47095">
    <property type="entry name" value="HMG-box"/>
    <property type="match status" value="2"/>
</dbReference>
<evidence type="ECO:0000256" key="14">
    <source>
        <dbReference type="PROSITE-ProRule" id="PRU00267"/>
    </source>
</evidence>
<keyword evidence="6 14" id="KW-0238">DNA-binding</keyword>
<name>A0A8C6ZHA1_NOTPE</name>
<reference evidence="18" key="1">
    <citation type="submission" date="2025-08" db="UniProtKB">
        <authorList>
            <consortium name="Ensembl"/>
        </authorList>
    </citation>
    <scope>IDENTIFICATION</scope>
</reference>
<evidence type="ECO:0000256" key="4">
    <source>
        <dbReference type="ARBA" id="ARBA00022946"/>
    </source>
</evidence>
<comment type="function">
    <text evidence="12">Binds to the mitochondrial light strand promoter and functions in mitochondrial transcription regulation. Component of the mitochondrial transcription initiation complex, composed at least of TFB2M, TFAM and POLRMT that is required for basal transcription of mitochondrial DNA. In this complex, TFAM recruits POLRMT to a specific promoter whereas TFB2M induces structural changes in POLRMT to enable promoter opening and trapping of the DNA non-template strand. Required for accurate and efficient promoter recognition by the mitochondrial RNA polymerase. Promotes transcription initiation from the HSP1 and the light strand promoter by binding immediately upstream of transcriptional start sites. Is able to unwind DNA. Bends the mitochondrial light strand promoter DNA into a U-turn shape via its HMG boxes. Required for maintenance of normal levels of mitochondrial DNA. May play a role in organizing and compacting mitochondrial DNA.</text>
</comment>
<keyword evidence="5" id="KW-0805">Transcription regulation</keyword>